<dbReference type="InterPro" id="IPR015943">
    <property type="entry name" value="WD40/YVTN_repeat-like_dom_sf"/>
</dbReference>
<dbReference type="KEGG" id="pseg:D3H65_17980"/>
<dbReference type="PROSITE" id="PS50109">
    <property type="entry name" value="HIS_KIN"/>
    <property type="match status" value="1"/>
</dbReference>
<proteinExistence type="predicted"/>
<dbReference type="Pfam" id="PF07730">
    <property type="entry name" value="HisKA_3"/>
    <property type="match status" value="1"/>
</dbReference>
<dbReference type="CDD" id="cd16917">
    <property type="entry name" value="HATPase_UhpB-NarQ-NarX-like"/>
    <property type="match status" value="1"/>
</dbReference>
<dbReference type="InterPro" id="IPR011123">
    <property type="entry name" value="Y_Y_Y"/>
</dbReference>
<evidence type="ECO:0000313" key="5">
    <source>
        <dbReference type="EMBL" id="AXY75755.1"/>
    </source>
</evidence>
<evidence type="ECO:0000313" key="6">
    <source>
        <dbReference type="Proteomes" id="UP000263900"/>
    </source>
</evidence>
<dbReference type="Pfam" id="PF02518">
    <property type="entry name" value="HATPase_c"/>
    <property type="match status" value="1"/>
</dbReference>
<dbReference type="Proteomes" id="UP000263900">
    <property type="component" value="Chromosome"/>
</dbReference>
<dbReference type="InterPro" id="IPR036890">
    <property type="entry name" value="HATPase_C_sf"/>
</dbReference>
<keyword evidence="2" id="KW-0812">Transmembrane</keyword>
<feature type="chain" id="PRO_5017747869" description="Histidine kinase domain-containing protein" evidence="3">
    <location>
        <begin position="20"/>
        <end position="1022"/>
    </location>
</feature>
<reference evidence="5 6" key="1">
    <citation type="submission" date="2018-09" db="EMBL/GenBank/DDBJ databases">
        <title>Genome sequencing of strain 6GH32-13.</title>
        <authorList>
            <person name="Weon H.-Y."/>
            <person name="Heo J."/>
            <person name="Kwon S.-W."/>
        </authorList>
    </citation>
    <scope>NUCLEOTIDE SEQUENCE [LARGE SCALE GENOMIC DNA]</scope>
    <source>
        <strain evidence="5 6">5GH32-13</strain>
    </source>
</reference>
<dbReference type="InterPro" id="IPR013783">
    <property type="entry name" value="Ig-like_fold"/>
</dbReference>
<sequence length="1022" mass="115088">MRFCLPICLILLLYADAAAQQIPYSFRTININHGLSQNSVIDMATDEKGFLWFATQDGLNRYDGKGFTIFRMNFDDITTRDYSRLGKIVPGIDHDLWLITSGGKLERFNLYNDSSTAYSKLPLGTRLPAVTCFRQELNGAMWIGTEKEGLFYEDPSANISVHYTKRGGLLNSDSIHFLYKCRNKKYWILTSNGINVFAPNQVATTRLLYNAGISCSVIEEDSDGNLWVGTFAKGVYLKRPEDSTFLPFTGFGEQQSLPPGLVIQAIKTDQLGRIWIGTLGKGLFIIDRKAATIRQLLPEEGNAASLSYIDVLCIQNDKLGGTWVGTDGGGVSLYDKRLNIFSSLSKNTVQKKIPIEQVRSITTDTKGGVWIGTSSSGLSYASDLRHRQIERVSLSTAQSRDSSERIVSLRTDPEDTWIGIQDDGLLIMNSQTKTIRALFTPQAKGPRYLPDHTVWCMLAINNNRAWLGTRNAGLCLLDKQQGLIKNFRYDPTDPNGIADNNVRAIIPISDTLLCLGFENKGIQFFNTSTEKFTFLGHDKALQNIREEEPTLKCIYFRPPYLCIGTLGNGIIAFDTASGNTFTITEKNGLPNNTIYSMVPDKLGNIWMSTNKGITRFSPPADLQKVNDSHFSLFTAEDGLQGNEFNTGAWHADANGFLYFGGSNGINWFDPVKYTGANPKAPVVITQASINNKPWEGDTTITYKKIWHLPWHQNSLSFSFAALDFVAPGKINYYYQLYPYDKNWVEAGNRNYAAYTNIPPGEYTFRVKAWGPTIGTKDAEATLSIIIRPPFWKTWWFVGLLVLALGSLLYILYQYRINQLIALQKVRNRIATDLHDDIGSTLTNISILSELSRQKLDRQEEAGIFLNRIAEEVNNSSQALDDIVWSINTNNDTLEQTVARMRRYAAEIFDGANIHYSLQLDEHFAQRKLNMEQRRDCFLLFKEVINNIYKHADARKVSIRVWLEGNQLHMTIEDDGKGFDPTQVTHRNGLKNMQQRVGKWKGQLQIQSTPGKGTHTTISFPVN</sequence>
<organism evidence="5 6">
    <name type="scientific">Paraflavitalea soli</name>
    <dbReference type="NCBI Taxonomy" id="2315862"/>
    <lineage>
        <taxon>Bacteria</taxon>
        <taxon>Pseudomonadati</taxon>
        <taxon>Bacteroidota</taxon>
        <taxon>Chitinophagia</taxon>
        <taxon>Chitinophagales</taxon>
        <taxon>Chitinophagaceae</taxon>
        <taxon>Paraflavitalea</taxon>
    </lineage>
</organism>
<keyword evidence="1" id="KW-0597">Phosphoprotein</keyword>
<dbReference type="Gene3D" id="2.130.10.10">
    <property type="entry name" value="YVTN repeat-like/Quinoprotein amine dehydrogenase"/>
    <property type="match status" value="2"/>
</dbReference>
<dbReference type="InterPro" id="IPR011047">
    <property type="entry name" value="Quinoprotein_ADH-like_sf"/>
</dbReference>
<dbReference type="SUPFAM" id="SSF50998">
    <property type="entry name" value="Quinoprotein alcohol dehydrogenase-like"/>
    <property type="match status" value="1"/>
</dbReference>
<dbReference type="RefSeq" id="WP_119051636.1">
    <property type="nucleotide sequence ID" value="NZ_CP032157.1"/>
</dbReference>
<evidence type="ECO:0000256" key="2">
    <source>
        <dbReference type="SAM" id="Phobius"/>
    </source>
</evidence>
<dbReference type="SUPFAM" id="SSF63829">
    <property type="entry name" value="Calcium-dependent phosphotriesterase"/>
    <property type="match status" value="1"/>
</dbReference>
<feature type="transmembrane region" description="Helical" evidence="2">
    <location>
        <begin position="793"/>
        <end position="812"/>
    </location>
</feature>
<dbReference type="EMBL" id="CP032157">
    <property type="protein sequence ID" value="AXY75755.1"/>
    <property type="molecule type" value="Genomic_DNA"/>
</dbReference>
<dbReference type="InterPro" id="IPR011110">
    <property type="entry name" value="Reg_prop"/>
</dbReference>
<dbReference type="Gene3D" id="3.30.565.10">
    <property type="entry name" value="Histidine kinase-like ATPase, C-terminal domain"/>
    <property type="match status" value="1"/>
</dbReference>
<keyword evidence="2" id="KW-1133">Transmembrane helix</keyword>
<keyword evidence="2" id="KW-0472">Membrane</keyword>
<keyword evidence="3" id="KW-0732">Signal</keyword>
<dbReference type="SUPFAM" id="SSF55874">
    <property type="entry name" value="ATPase domain of HSP90 chaperone/DNA topoisomerase II/histidine kinase"/>
    <property type="match status" value="1"/>
</dbReference>
<feature type="domain" description="Histidine kinase" evidence="4">
    <location>
        <begin position="832"/>
        <end position="1022"/>
    </location>
</feature>
<dbReference type="GO" id="GO:0016020">
    <property type="term" value="C:membrane"/>
    <property type="evidence" value="ECO:0007669"/>
    <property type="project" value="InterPro"/>
</dbReference>
<dbReference type="Pfam" id="PF07494">
    <property type="entry name" value="Reg_prop"/>
    <property type="match status" value="3"/>
</dbReference>
<dbReference type="GO" id="GO:0000155">
    <property type="term" value="F:phosphorelay sensor kinase activity"/>
    <property type="evidence" value="ECO:0007669"/>
    <property type="project" value="InterPro"/>
</dbReference>
<dbReference type="GO" id="GO:0046983">
    <property type="term" value="F:protein dimerization activity"/>
    <property type="evidence" value="ECO:0007669"/>
    <property type="project" value="InterPro"/>
</dbReference>
<dbReference type="Pfam" id="PF07495">
    <property type="entry name" value="Y_Y_Y"/>
    <property type="match status" value="1"/>
</dbReference>
<evidence type="ECO:0000259" key="4">
    <source>
        <dbReference type="PROSITE" id="PS50109"/>
    </source>
</evidence>
<dbReference type="PANTHER" id="PTHR43547">
    <property type="entry name" value="TWO-COMPONENT HISTIDINE KINASE"/>
    <property type="match status" value="1"/>
</dbReference>
<gene>
    <name evidence="5" type="ORF">D3H65_17980</name>
</gene>
<dbReference type="AlphaFoldDB" id="A0A3B7MVS0"/>
<accession>A0A3B7MVS0</accession>
<feature type="signal peptide" evidence="3">
    <location>
        <begin position="1"/>
        <end position="19"/>
    </location>
</feature>
<name>A0A3B7MVS0_9BACT</name>
<dbReference type="PANTHER" id="PTHR43547:SF2">
    <property type="entry name" value="HYBRID SIGNAL TRANSDUCTION HISTIDINE KINASE C"/>
    <property type="match status" value="1"/>
</dbReference>
<evidence type="ECO:0000256" key="3">
    <source>
        <dbReference type="SAM" id="SignalP"/>
    </source>
</evidence>
<dbReference type="InterPro" id="IPR011712">
    <property type="entry name" value="Sig_transdc_His_kin_sub3_dim/P"/>
</dbReference>
<dbReference type="Gene3D" id="2.60.40.10">
    <property type="entry name" value="Immunoglobulins"/>
    <property type="match status" value="1"/>
</dbReference>
<dbReference type="InterPro" id="IPR003594">
    <property type="entry name" value="HATPase_dom"/>
</dbReference>
<keyword evidence="6" id="KW-1185">Reference proteome</keyword>
<dbReference type="InterPro" id="IPR005467">
    <property type="entry name" value="His_kinase_dom"/>
</dbReference>
<protein>
    <recommendedName>
        <fullName evidence="4">Histidine kinase domain-containing protein</fullName>
    </recommendedName>
</protein>
<dbReference type="OrthoDB" id="9778366at2"/>
<evidence type="ECO:0000256" key="1">
    <source>
        <dbReference type="ARBA" id="ARBA00022553"/>
    </source>
</evidence>